<reference evidence="4" key="1">
    <citation type="submission" date="2017-10" db="EMBL/GenBank/DDBJ databases">
        <title>Phenotypic and genomic properties of facultatively anaerobic sulfur-reducing natronoarchaea from hypersaline soda lakes.</title>
        <authorList>
            <person name="Sorokin D.Y."/>
            <person name="Kublanov I.V."/>
            <person name="Roman P."/>
            <person name="Sinninghe Damste J.S."/>
            <person name="Golyshin P.N."/>
            <person name="Rojo D."/>
            <person name="Ciordia S."/>
            <person name="Mena Md.C."/>
            <person name="Ferrer M."/>
            <person name="Messina E."/>
            <person name="Smedile F."/>
            <person name="La Spada G."/>
            <person name="La Cono V."/>
            <person name="Yakimov M.M."/>
        </authorList>
    </citation>
    <scope>NUCLEOTIDE SEQUENCE [LARGE SCALE GENOMIC DNA]</scope>
    <source>
        <strain evidence="4">AArc1</strain>
    </source>
</reference>
<dbReference type="AlphaFoldDB" id="A0A346PFN7"/>
<sequence length="394" mass="43390">MAAYRHTRRRWLATCAGATAGLAAIAGCSDETDTSSLDDPGATASDGDYGDWPMERYNATNRLSVPHTGLDSEPEVLWTAELTGATRPPVVYDDTAFVNHGYDTCTAININDGEMLWEVDTDGSEAIAVSEMGLLVGDNGLTVLDRDNGEALWTSKSDQIITSIRLYEDAIYAGSEDSVVTFNEHGEEIVSFDTPDPVQSLAVDQDHVYVRCREDPDIDDFVLLGYSRDSGNKLWEHEITQAQQWFDDRVSRTFPVVESKIYTATDDYLLEIDGSDGDTNKITEFDSVPWTRPTVNDHIAYIERGSMAYNVETGETPETWSPEHGSENPLVFADGIGYGISANLTDPLDLVAVDPNSGELLWQKETERDSPHYPVILNGIIILPLDDLGLIAYS</sequence>
<dbReference type="PROSITE" id="PS51318">
    <property type="entry name" value="TAT"/>
    <property type="match status" value="1"/>
</dbReference>
<evidence type="ECO:0000313" key="4">
    <source>
        <dbReference type="Proteomes" id="UP000258707"/>
    </source>
</evidence>
<protein>
    <submittedName>
        <fullName evidence="3">WD40/PQQ-like beta propeller repeat containing protein</fullName>
    </submittedName>
</protein>
<dbReference type="SMART" id="SM00564">
    <property type="entry name" value="PQQ"/>
    <property type="match status" value="5"/>
</dbReference>
<gene>
    <name evidence="3" type="ORF">AArc1_2014</name>
</gene>
<dbReference type="InterPro" id="IPR006311">
    <property type="entry name" value="TAT_signal"/>
</dbReference>
<feature type="region of interest" description="Disordered" evidence="1">
    <location>
        <begin position="30"/>
        <end position="50"/>
    </location>
</feature>
<dbReference type="InterPro" id="IPR015943">
    <property type="entry name" value="WD40/YVTN_repeat-like_dom_sf"/>
</dbReference>
<name>A0A346PFN7_9EURY</name>
<dbReference type="Proteomes" id="UP000258707">
    <property type="component" value="Chromosome"/>
</dbReference>
<proteinExistence type="predicted"/>
<dbReference type="GeneID" id="37638804"/>
<dbReference type="PANTHER" id="PTHR34512:SF30">
    <property type="entry name" value="OUTER MEMBRANE PROTEIN ASSEMBLY FACTOR BAMB"/>
    <property type="match status" value="1"/>
</dbReference>
<dbReference type="Pfam" id="PF13360">
    <property type="entry name" value="PQQ_2"/>
    <property type="match status" value="2"/>
</dbReference>
<accession>A0A346PFN7</accession>
<dbReference type="PANTHER" id="PTHR34512">
    <property type="entry name" value="CELL SURFACE PROTEIN"/>
    <property type="match status" value="1"/>
</dbReference>
<dbReference type="KEGG" id="nan:AArc1_2014"/>
<evidence type="ECO:0000313" key="3">
    <source>
        <dbReference type="EMBL" id="AXR78332.1"/>
    </source>
</evidence>
<dbReference type="InterPro" id="IPR011047">
    <property type="entry name" value="Quinoprotein_ADH-like_sf"/>
</dbReference>
<evidence type="ECO:0000259" key="2">
    <source>
        <dbReference type="Pfam" id="PF13360"/>
    </source>
</evidence>
<dbReference type="PROSITE" id="PS51257">
    <property type="entry name" value="PROKAR_LIPOPROTEIN"/>
    <property type="match status" value="1"/>
</dbReference>
<dbReference type="RefSeq" id="WP_161958292.1">
    <property type="nucleotide sequence ID" value="NZ_CP024047.1"/>
</dbReference>
<dbReference type="SUPFAM" id="SSF50998">
    <property type="entry name" value="Quinoprotein alcohol dehydrogenase-like"/>
    <property type="match status" value="1"/>
</dbReference>
<dbReference type="InterPro" id="IPR002372">
    <property type="entry name" value="PQQ_rpt_dom"/>
</dbReference>
<feature type="domain" description="Pyrrolo-quinoline quinone repeat" evidence="2">
    <location>
        <begin position="75"/>
        <end position="193"/>
    </location>
</feature>
<dbReference type="Gene3D" id="2.130.10.10">
    <property type="entry name" value="YVTN repeat-like/Quinoprotein amine dehydrogenase"/>
    <property type="match status" value="2"/>
</dbReference>
<dbReference type="InterPro" id="IPR018391">
    <property type="entry name" value="PQQ_b-propeller_rpt"/>
</dbReference>
<dbReference type="EMBL" id="CP024047">
    <property type="protein sequence ID" value="AXR78332.1"/>
    <property type="molecule type" value="Genomic_DNA"/>
</dbReference>
<organism evidence="3 4">
    <name type="scientific">Natrarchaeobaculum sulfurireducens</name>
    <dbReference type="NCBI Taxonomy" id="2044521"/>
    <lineage>
        <taxon>Archaea</taxon>
        <taxon>Methanobacteriati</taxon>
        <taxon>Methanobacteriota</taxon>
        <taxon>Stenosarchaea group</taxon>
        <taxon>Halobacteria</taxon>
        <taxon>Halobacteriales</taxon>
        <taxon>Natrialbaceae</taxon>
        <taxon>Natrarchaeobaculum</taxon>
    </lineage>
</organism>
<evidence type="ECO:0000256" key="1">
    <source>
        <dbReference type="SAM" id="MobiDB-lite"/>
    </source>
</evidence>
<feature type="domain" description="Pyrrolo-quinoline quinone repeat" evidence="2">
    <location>
        <begin position="223"/>
        <end position="368"/>
    </location>
</feature>